<dbReference type="Proteomes" id="UP000317977">
    <property type="component" value="Unassembled WGS sequence"/>
</dbReference>
<evidence type="ECO:0000313" key="4">
    <source>
        <dbReference type="Proteomes" id="UP000317977"/>
    </source>
</evidence>
<dbReference type="InterPro" id="IPR011519">
    <property type="entry name" value="UnbV_ASPIC"/>
</dbReference>
<evidence type="ECO:0000313" key="3">
    <source>
        <dbReference type="EMBL" id="TWU51285.1"/>
    </source>
</evidence>
<dbReference type="AlphaFoldDB" id="A0A5C6ERM8"/>
<dbReference type="InterPro" id="IPR027039">
    <property type="entry name" value="Crtac1"/>
</dbReference>
<keyword evidence="1" id="KW-0732">Signal</keyword>
<dbReference type="PANTHER" id="PTHR16026">
    <property type="entry name" value="CARTILAGE ACIDIC PROTEIN 1"/>
    <property type="match status" value="1"/>
</dbReference>
<protein>
    <submittedName>
        <fullName evidence="3">ASPIC and UnbV</fullName>
    </submittedName>
</protein>
<proteinExistence type="predicted"/>
<organism evidence="3 4">
    <name type="scientific">Rubripirellula reticaptiva</name>
    <dbReference type="NCBI Taxonomy" id="2528013"/>
    <lineage>
        <taxon>Bacteria</taxon>
        <taxon>Pseudomonadati</taxon>
        <taxon>Planctomycetota</taxon>
        <taxon>Planctomycetia</taxon>
        <taxon>Pirellulales</taxon>
        <taxon>Pirellulaceae</taxon>
        <taxon>Rubripirellula</taxon>
    </lineage>
</organism>
<dbReference type="PANTHER" id="PTHR16026:SF0">
    <property type="entry name" value="CARTILAGE ACIDIC PROTEIN 1"/>
    <property type="match status" value="1"/>
</dbReference>
<accession>A0A5C6ERM8</accession>
<dbReference type="EMBL" id="SJPX01000003">
    <property type="protein sequence ID" value="TWU51285.1"/>
    <property type="molecule type" value="Genomic_DNA"/>
</dbReference>
<dbReference type="InterPro" id="IPR013517">
    <property type="entry name" value="FG-GAP"/>
</dbReference>
<dbReference type="Pfam" id="PF13517">
    <property type="entry name" value="FG-GAP_3"/>
    <property type="match status" value="1"/>
</dbReference>
<dbReference type="InterPro" id="IPR028994">
    <property type="entry name" value="Integrin_alpha_N"/>
</dbReference>
<dbReference type="Pfam" id="PF07593">
    <property type="entry name" value="UnbV_ASPIC"/>
    <property type="match status" value="1"/>
</dbReference>
<feature type="domain" description="ASPIC/UnbV" evidence="2">
    <location>
        <begin position="952"/>
        <end position="1018"/>
    </location>
</feature>
<dbReference type="Gene3D" id="1.25.40.10">
    <property type="entry name" value="Tetratricopeptide repeat domain"/>
    <property type="match status" value="2"/>
</dbReference>
<dbReference type="Gene3D" id="2.130.10.130">
    <property type="entry name" value="Integrin alpha, N-terminal"/>
    <property type="match status" value="2"/>
</dbReference>
<dbReference type="SUPFAM" id="SSF48452">
    <property type="entry name" value="TPR-like"/>
    <property type="match status" value="1"/>
</dbReference>
<reference evidence="3 4" key="1">
    <citation type="submission" date="2019-02" db="EMBL/GenBank/DDBJ databases">
        <title>Deep-cultivation of Planctomycetes and their phenomic and genomic characterization uncovers novel biology.</title>
        <authorList>
            <person name="Wiegand S."/>
            <person name="Jogler M."/>
            <person name="Boedeker C."/>
            <person name="Pinto D."/>
            <person name="Vollmers J."/>
            <person name="Rivas-Marin E."/>
            <person name="Kohn T."/>
            <person name="Peeters S.H."/>
            <person name="Heuer A."/>
            <person name="Rast P."/>
            <person name="Oberbeckmann S."/>
            <person name="Bunk B."/>
            <person name="Jeske O."/>
            <person name="Meyerdierks A."/>
            <person name="Storesund J.E."/>
            <person name="Kallscheuer N."/>
            <person name="Luecker S."/>
            <person name="Lage O.M."/>
            <person name="Pohl T."/>
            <person name="Merkel B.J."/>
            <person name="Hornburger P."/>
            <person name="Mueller R.-W."/>
            <person name="Bruemmer F."/>
            <person name="Labrenz M."/>
            <person name="Spormann A.M."/>
            <person name="Op Den Camp H."/>
            <person name="Overmann J."/>
            <person name="Amann R."/>
            <person name="Jetten M.S.M."/>
            <person name="Mascher T."/>
            <person name="Medema M.H."/>
            <person name="Devos D.P."/>
            <person name="Kaster A.-K."/>
            <person name="Ovreas L."/>
            <person name="Rohde M."/>
            <person name="Galperin M.Y."/>
            <person name="Jogler C."/>
        </authorList>
    </citation>
    <scope>NUCLEOTIDE SEQUENCE [LARGE SCALE GENOMIC DNA]</scope>
    <source>
        <strain evidence="3 4">Poly59</strain>
    </source>
</reference>
<sequence>MSQSPWPHCCEPAGPCCNLSRAKILELLEFVLSLTLGWCHEASQLTGNYDPLFDDFERRFQLRPSGAGATSEMNAIEIRPIFVFVLVAILAGGGCGNQHDNNGNDQSRNVSLEMEPAATSVDPVVALRRLMNDHAAQGEYEKAADVALALAESAVADPVSELQLAFNWHMHAANVVEAEQDMMRAIAIAPDDPRGHRGMAELLNAQGRRFEARRHTLEIAKLNVITQRELLSLIDTSGPFELVSFRTILDPTTTNVFDLCKARYEYVGGENLALAIATLDRLHFAGPLSPAIEAFRGQLLAETRDSDRFQMWLAEVPDGAPEYPEYWSAVGLWLVHLGRDQEAIHAFGEVLLRDPTARSALRSILSALTRIGDSEKLSVVQETLAALDRIFRIASMANSDHAVEIGNQLQKLGRPWEANGWYRIAFEQGNSPYSRFQELQQRQEKIRIWETKAGAANIGLARVNTMLGFDFRDYPKPNLNSLAISNDAVERNSFLHPLLFHDIAPKVGLTSSFASGYSVNSGNFLLHQANGGGIAALDFDLDGRCDLYMAQSDGDPNKHKSSVANELYRHLPEARFDEVGGASLTADQGFGQGVCAADVNQDGFPDLLVANIGSNVLYINQGDGTFRERSDLLMDPADEKWTSSIAVADLSGDGLPEIIEVNYVDDPLIFQRPCRGKSLDCTPQRFRAATDRIRRSLGDGRFRSWSGADQIDKLPNYGFGIVVTDFDGKDGNDIFVANDGDLNHFWKSVSAIAGTIDDFELTEVAGLVGCSVGAKGLSQGCMGTTTGDFDRNGFLDVAITNFYNEPMNLFLQEPSGLFIDQSYNYGLVDPSKDVLGFGIQADDFDNDGWLDLAILNGHIYDARYADIPFQMAAQLVRGGSSGFLTQDPLIGGPYWQRRQLGRTLAKFDWNRDGRIDLVANHLDQPTAILQNDTIAENWMQLELVGVQSERDAIGARVVIRVGEEEWTLWQTAGDGYMCTNESMLHVGIGSAIAVDQIEITWPSGSFQIHESLLANHRYLFVEGQKIPTPRRLPHD</sequence>
<keyword evidence="4" id="KW-1185">Reference proteome</keyword>
<dbReference type="InterPro" id="IPR011990">
    <property type="entry name" value="TPR-like_helical_dom_sf"/>
</dbReference>
<comment type="caution">
    <text evidence="3">The sequence shown here is derived from an EMBL/GenBank/DDBJ whole genome shotgun (WGS) entry which is preliminary data.</text>
</comment>
<name>A0A5C6ERM8_9BACT</name>
<gene>
    <name evidence="3" type="ORF">Poly59_28770</name>
</gene>
<evidence type="ECO:0000256" key="1">
    <source>
        <dbReference type="ARBA" id="ARBA00022729"/>
    </source>
</evidence>
<evidence type="ECO:0000259" key="2">
    <source>
        <dbReference type="Pfam" id="PF07593"/>
    </source>
</evidence>
<dbReference type="SUPFAM" id="SSF69318">
    <property type="entry name" value="Integrin alpha N-terminal domain"/>
    <property type="match status" value="1"/>
</dbReference>